<dbReference type="Gene3D" id="3.40.50.1440">
    <property type="entry name" value="Tubulin/FtsZ, GTPase domain"/>
    <property type="match status" value="1"/>
</dbReference>
<dbReference type="InterPro" id="IPR003008">
    <property type="entry name" value="Tubulin_FtsZ_GTPase"/>
</dbReference>
<dbReference type="Proteomes" id="UP000826271">
    <property type="component" value="Unassembled WGS sequence"/>
</dbReference>
<feature type="transmembrane region" description="Helical" evidence="3">
    <location>
        <begin position="102"/>
        <end position="128"/>
    </location>
</feature>
<keyword evidence="6" id="KW-1185">Reference proteome</keyword>
<evidence type="ECO:0000256" key="3">
    <source>
        <dbReference type="SAM" id="Phobius"/>
    </source>
</evidence>
<dbReference type="PANTHER" id="PTHR30314:SF12">
    <property type="entry name" value="CELL DIVISION PROTEIN FTSZ HOMOLOG 1, CHLOROPLASTIC"/>
    <property type="match status" value="1"/>
</dbReference>
<comment type="caution">
    <text evidence="5">The sequence shown here is derived from an EMBL/GenBank/DDBJ whole genome shotgun (WGS) entry which is preliminary data.</text>
</comment>
<dbReference type="GO" id="GO:0010020">
    <property type="term" value="P:chloroplast fission"/>
    <property type="evidence" value="ECO:0007669"/>
    <property type="project" value="TreeGrafter"/>
</dbReference>
<keyword evidence="1" id="KW-0547">Nucleotide-binding</keyword>
<keyword evidence="3" id="KW-1133">Transmembrane helix</keyword>
<dbReference type="SMART" id="SM00864">
    <property type="entry name" value="Tubulin"/>
    <property type="match status" value="1"/>
</dbReference>
<dbReference type="InterPro" id="IPR045061">
    <property type="entry name" value="FtsZ/CetZ"/>
</dbReference>
<dbReference type="AlphaFoldDB" id="A0AAV6XV27"/>
<dbReference type="InterPro" id="IPR036525">
    <property type="entry name" value="Tubulin/FtsZ_GTPase_sf"/>
</dbReference>
<gene>
    <name evidence="5" type="ORF">BUALT_Bualt03G0110500</name>
</gene>
<evidence type="ECO:0000256" key="2">
    <source>
        <dbReference type="ARBA" id="ARBA00023134"/>
    </source>
</evidence>
<evidence type="ECO:0000313" key="6">
    <source>
        <dbReference type="Proteomes" id="UP000826271"/>
    </source>
</evidence>
<dbReference type="GO" id="GO:0009507">
    <property type="term" value="C:chloroplast"/>
    <property type="evidence" value="ECO:0007669"/>
    <property type="project" value="TreeGrafter"/>
</dbReference>
<keyword evidence="2" id="KW-0342">GTP-binding</keyword>
<feature type="transmembrane region" description="Helical" evidence="3">
    <location>
        <begin position="21"/>
        <end position="42"/>
    </location>
</feature>
<evidence type="ECO:0000256" key="1">
    <source>
        <dbReference type="ARBA" id="ARBA00022741"/>
    </source>
</evidence>
<reference evidence="5" key="1">
    <citation type="submission" date="2019-10" db="EMBL/GenBank/DDBJ databases">
        <authorList>
            <person name="Zhang R."/>
            <person name="Pan Y."/>
            <person name="Wang J."/>
            <person name="Ma R."/>
            <person name="Yu S."/>
        </authorList>
    </citation>
    <scope>NUCLEOTIDE SEQUENCE</scope>
    <source>
        <strain evidence="5">LA-IB0</strain>
        <tissue evidence="5">Leaf</tissue>
    </source>
</reference>
<dbReference type="PANTHER" id="PTHR30314">
    <property type="entry name" value="CELL DIVISION PROTEIN FTSZ-RELATED"/>
    <property type="match status" value="1"/>
</dbReference>
<proteinExistence type="predicted"/>
<dbReference type="GO" id="GO:0005525">
    <property type="term" value="F:GTP binding"/>
    <property type="evidence" value="ECO:0007669"/>
    <property type="project" value="UniProtKB-KW"/>
</dbReference>
<dbReference type="GO" id="GO:0032153">
    <property type="term" value="C:cell division site"/>
    <property type="evidence" value="ECO:0007669"/>
    <property type="project" value="TreeGrafter"/>
</dbReference>
<organism evidence="5 6">
    <name type="scientific">Buddleja alternifolia</name>
    <dbReference type="NCBI Taxonomy" id="168488"/>
    <lineage>
        <taxon>Eukaryota</taxon>
        <taxon>Viridiplantae</taxon>
        <taxon>Streptophyta</taxon>
        <taxon>Embryophyta</taxon>
        <taxon>Tracheophyta</taxon>
        <taxon>Spermatophyta</taxon>
        <taxon>Magnoliopsida</taxon>
        <taxon>eudicotyledons</taxon>
        <taxon>Gunneridae</taxon>
        <taxon>Pentapetalae</taxon>
        <taxon>asterids</taxon>
        <taxon>lamiids</taxon>
        <taxon>Lamiales</taxon>
        <taxon>Scrophulariaceae</taxon>
        <taxon>Buddlejeae</taxon>
        <taxon>Buddleja</taxon>
    </lineage>
</organism>
<accession>A0AAV6XV27</accession>
<keyword evidence="3" id="KW-0812">Transmembrane</keyword>
<evidence type="ECO:0000259" key="4">
    <source>
        <dbReference type="SMART" id="SM00864"/>
    </source>
</evidence>
<dbReference type="GO" id="GO:0003924">
    <property type="term" value="F:GTPase activity"/>
    <property type="evidence" value="ECO:0007669"/>
    <property type="project" value="InterPro"/>
</dbReference>
<dbReference type="EMBL" id="WHWC01000003">
    <property type="protein sequence ID" value="KAG8386068.1"/>
    <property type="molecule type" value="Genomic_DNA"/>
</dbReference>
<protein>
    <recommendedName>
        <fullName evidence="4">Tubulin/FtsZ GTPase domain-containing protein</fullName>
    </recommendedName>
</protein>
<sequence length="278" mass="31737">MFTTMTMKSSRYILLRRAIDSKTVIPFLSGGFLAILLVRIRLPTHSPVLNGFDSPRNHEDLVYVPVIKRYSLIERDKEMMKQRRNFEILLASSSISADNENAILIVSFIYALAWYLASTLLAAAVWGLMDYKPVSFLDPWLSNVFMETKVKGHLMSICFEMSIWLGNYINPLSVNGTWKALEAIEKLQKNVDTLIVVPNDRLLDIAGEHTPLHDAFFVADDVLRQDVQGISDIITVSALISYEPLVLHLQILFIYSKVSPLPQSNESWFKVFYLHIQI</sequence>
<dbReference type="SUPFAM" id="SSF52490">
    <property type="entry name" value="Tubulin nucleotide-binding domain-like"/>
    <property type="match status" value="1"/>
</dbReference>
<feature type="domain" description="Tubulin/FtsZ GTPase" evidence="4">
    <location>
        <begin position="60"/>
        <end position="238"/>
    </location>
</feature>
<evidence type="ECO:0000313" key="5">
    <source>
        <dbReference type="EMBL" id="KAG8386068.1"/>
    </source>
</evidence>
<name>A0AAV6XV27_9LAMI</name>
<keyword evidence="3" id="KW-0472">Membrane</keyword>
<dbReference type="GO" id="GO:0051301">
    <property type="term" value="P:cell division"/>
    <property type="evidence" value="ECO:0007669"/>
    <property type="project" value="TreeGrafter"/>
</dbReference>